<evidence type="ECO:0000313" key="2">
    <source>
        <dbReference type="Proteomes" id="UP001164544"/>
    </source>
</evidence>
<evidence type="ECO:0000313" key="1">
    <source>
        <dbReference type="EMBL" id="WAZ91547.1"/>
    </source>
</evidence>
<evidence type="ECO:0008006" key="3">
    <source>
        <dbReference type="Google" id="ProtNLM"/>
    </source>
</evidence>
<proteinExistence type="predicted"/>
<gene>
    <name evidence="1" type="ORF">O5398_05285</name>
</gene>
<organism evidence="1 2">
    <name type="scientific">Borrelia miyamotoi</name>
    <dbReference type="NCBI Taxonomy" id="47466"/>
    <lineage>
        <taxon>Bacteria</taxon>
        <taxon>Pseudomonadati</taxon>
        <taxon>Spirochaetota</taxon>
        <taxon>Spirochaetia</taxon>
        <taxon>Spirochaetales</taxon>
        <taxon>Borreliaceae</taxon>
        <taxon>Borrelia</taxon>
    </lineage>
</organism>
<sequence>MNKKLKMLIYYMLCILGLMSCKNPGLTRRAIDIDRSIKVAMEVGESKDLQALTKKVEPSSGVGIVADIKKSEEVTRAVDKDKADTVSGHKTSGKVFAVDKQAVVDLENKKLDESYGKFVNNVSRCKSEFLSNNSQIASSGISLVEHFKKVGSIFAGLEQQLNIYIALGYDVEAIQKLGVILKNLDLSYPSSLNYGDTKIANNLLNLLEQVGFYTKKIINTHLSSVNLNRIKVAKTLDDIIAIDSLLSSFIQERERAVKTIKDQITLLASKGKKEDLIEELLKFINSGDDNNRTIKSASYSIVEFSDQIGNLISKLL</sequence>
<geneLocation type="plasmid" evidence="1 2">
    <name>p410-lp72</name>
</geneLocation>
<dbReference type="AlphaFoldDB" id="A0AAQ3AH62"/>
<protein>
    <recommendedName>
        <fullName evidence="3">Lipoprotein</fullName>
    </recommendedName>
</protein>
<keyword evidence="1" id="KW-0614">Plasmid</keyword>
<dbReference type="PROSITE" id="PS51257">
    <property type="entry name" value="PROKAR_LIPOPROTEIN"/>
    <property type="match status" value="1"/>
</dbReference>
<name>A0AAQ3AH62_9SPIR</name>
<accession>A0AAQ3AH62</accession>
<reference evidence="1" key="1">
    <citation type="submission" date="2022-12" db="EMBL/GenBank/DDBJ databases">
        <title>B. miyamotoi WGS.</title>
        <authorList>
            <person name="Kuleshov K.V."/>
            <person name="Hoornstra D."/>
            <person name="Hovius J.W."/>
            <person name="Platonov A.E."/>
            <person name="Telford S.R. III."/>
        </authorList>
    </citation>
    <scope>NUCLEOTIDE SEQUENCE</scope>
    <source>
        <strain evidence="1">410</strain>
        <plasmid evidence="1">p410-lp72</plasmid>
    </source>
</reference>
<dbReference type="EMBL" id="CP114639">
    <property type="protein sequence ID" value="WAZ91547.1"/>
    <property type="molecule type" value="Genomic_DNA"/>
</dbReference>
<dbReference type="RefSeq" id="WP_070401590.1">
    <property type="nucleotide sequence ID" value="NZ_CP017140.1"/>
</dbReference>
<dbReference type="Proteomes" id="UP001164544">
    <property type="component" value="Plasmid p410-lp72"/>
</dbReference>